<keyword evidence="2" id="KW-1185">Reference proteome</keyword>
<dbReference type="AntiFam" id="ANF00095">
    <property type="entry name" value="Shadow ORF (opposite ABC transporters)"/>
</dbReference>
<comment type="caution">
    <text evidence="1">The sequence shown here is derived from an EMBL/GenBank/DDBJ whole genome shotgun (WGS) entry which is preliminary data.</text>
</comment>
<name>A0A8J3J138_9CHLR</name>
<dbReference type="Proteomes" id="UP000597444">
    <property type="component" value="Unassembled WGS sequence"/>
</dbReference>
<reference evidence="1" key="1">
    <citation type="submission" date="2020-10" db="EMBL/GenBank/DDBJ databases">
        <title>Taxonomic study of unclassified bacteria belonging to the class Ktedonobacteria.</title>
        <authorList>
            <person name="Yabe S."/>
            <person name="Wang C.M."/>
            <person name="Zheng Y."/>
            <person name="Sakai Y."/>
            <person name="Cavaletti L."/>
            <person name="Monciardini P."/>
            <person name="Donadio S."/>
        </authorList>
    </citation>
    <scope>NUCLEOTIDE SEQUENCE</scope>
    <source>
        <strain evidence="1">ID150040</strain>
    </source>
</reference>
<protein>
    <submittedName>
        <fullName evidence="1">Uncharacterized protein</fullName>
    </submittedName>
</protein>
<dbReference type="EMBL" id="BNJK01000002">
    <property type="protein sequence ID" value="GHP00408.1"/>
    <property type="molecule type" value="Genomic_DNA"/>
</dbReference>
<gene>
    <name evidence="1" type="ORF">KSF_104550</name>
</gene>
<evidence type="ECO:0000313" key="1">
    <source>
        <dbReference type="EMBL" id="GHP00408.1"/>
    </source>
</evidence>
<sequence length="85" mass="9551">MMRFASCIVGNATIHQCYLPTDVASDVAFMGDKHDRLPLPNQVSKQIEHRVSSPGIEVASRFISNDERRIIGQSPRNRRTLLLTS</sequence>
<dbReference type="AlphaFoldDB" id="A0A8J3J138"/>
<proteinExistence type="predicted"/>
<evidence type="ECO:0000313" key="2">
    <source>
        <dbReference type="Proteomes" id="UP000597444"/>
    </source>
</evidence>
<organism evidence="1 2">
    <name type="scientific">Reticulibacter mediterranei</name>
    <dbReference type="NCBI Taxonomy" id="2778369"/>
    <lineage>
        <taxon>Bacteria</taxon>
        <taxon>Bacillati</taxon>
        <taxon>Chloroflexota</taxon>
        <taxon>Ktedonobacteria</taxon>
        <taxon>Ktedonobacterales</taxon>
        <taxon>Reticulibacteraceae</taxon>
        <taxon>Reticulibacter</taxon>
    </lineage>
</organism>
<accession>A0A8J3J138</accession>